<feature type="non-terminal residue" evidence="1">
    <location>
        <position position="95"/>
    </location>
</feature>
<evidence type="ECO:0000313" key="2">
    <source>
        <dbReference type="Proteomes" id="UP000789901"/>
    </source>
</evidence>
<gene>
    <name evidence="1" type="ORF">GMARGA_LOCUS20338</name>
</gene>
<dbReference type="EMBL" id="CAJVQB010017740">
    <property type="protein sequence ID" value="CAG8785315.1"/>
    <property type="molecule type" value="Genomic_DNA"/>
</dbReference>
<dbReference type="Proteomes" id="UP000789901">
    <property type="component" value="Unassembled WGS sequence"/>
</dbReference>
<keyword evidence="2" id="KW-1185">Reference proteome</keyword>
<comment type="caution">
    <text evidence="1">The sequence shown here is derived from an EMBL/GenBank/DDBJ whole genome shotgun (WGS) entry which is preliminary data.</text>
</comment>
<reference evidence="1 2" key="1">
    <citation type="submission" date="2021-06" db="EMBL/GenBank/DDBJ databases">
        <authorList>
            <person name="Kallberg Y."/>
            <person name="Tangrot J."/>
            <person name="Rosling A."/>
        </authorList>
    </citation>
    <scope>NUCLEOTIDE SEQUENCE [LARGE SCALE GENOMIC DNA]</scope>
    <source>
        <strain evidence="1 2">120-4 pot B 10/14</strain>
    </source>
</reference>
<protein>
    <submittedName>
        <fullName evidence="1">36488_t:CDS:1</fullName>
    </submittedName>
</protein>
<organism evidence="1 2">
    <name type="scientific">Gigaspora margarita</name>
    <dbReference type="NCBI Taxonomy" id="4874"/>
    <lineage>
        <taxon>Eukaryota</taxon>
        <taxon>Fungi</taxon>
        <taxon>Fungi incertae sedis</taxon>
        <taxon>Mucoromycota</taxon>
        <taxon>Glomeromycotina</taxon>
        <taxon>Glomeromycetes</taxon>
        <taxon>Diversisporales</taxon>
        <taxon>Gigasporaceae</taxon>
        <taxon>Gigaspora</taxon>
    </lineage>
</organism>
<accession>A0ABN7VM88</accession>
<name>A0ABN7VM88_GIGMA</name>
<evidence type="ECO:0000313" key="1">
    <source>
        <dbReference type="EMBL" id="CAG8785315.1"/>
    </source>
</evidence>
<proteinExistence type="predicted"/>
<sequence length="95" mass="11272">MDPLVQVVTLELNNTQPTDITIDPIPYSPYNPFQEKVKKTHQKLIQLAHYRSRQKKLLIYTYYLDELLQEENNLLIIGKYYLEEISSSRNSFNIP</sequence>